<keyword evidence="1" id="KW-1133">Transmembrane helix</keyword>
<accession>A0A165N6L0</accession>
<keyword evidence="1" id="KW-0812">Transmembrane</keyword>
<feature type="transmembrane region" description="Helical" evidence="1">
    <location>
        <begin position="24"/>
        <end position="44"/>
    </location>
</feature>
<dbReference type="Proteomes" id="UP000076727">
    <property type="component" value="Unassembled WGS sequence"/>
</dbReference>
<evidence type="ECO:0000313" key="3">
    <source>
        <dbReference type="Proteomes" id="UP000076727"/>
    </source>
</evidence>
<dbReference type="EMBL" id="KV429087">
    <property type="protein sequence ID" value="KZT66582.1"/>
    <property type="molecule type" value="Genomic_DNA"/>
</dbReference>
<evidence type="ECO:0000313" key="2">
    <source>
        <dbReference type="EMBL" id="KZT66582.1"/>
    </source>
</evidence>
<reference evidence="2 3" key="1">
    <citation type="journal article" date="2016" name="Mol. Biol. Evol.">
        <title>Comparative Genomics of Early-Diverging Mushroom-Forming Fungi Provides Insights into the Origins of Lignocellulose Decay Capabilities.</title>
        <authorList>
            <person name="Nagy L.G."/>
            <person name="Riley R."/>
            <person name="Tritt A."/>
            <person name="Adam C."/>
            <person name="Daum C."/>
            <person name="Floudas D."/>
            <person name="Sun H."/>
            <person name="Yadav J.S."/>
            <person name="Pangilinan J."/>
            <person name="Larsson K.H."/>
            <person name="Matsuura K."/>
            <person name="Barry K."/>
            <person name="Labutti K."/>
            <person name="Kuo R."/>
            <person name="Ohm R.A."/>
            <person name="Bhattacharya S.S."/>
            <person name="Shirouzu T."/>
            <person name="Yoshinaga Y."/>
            <person name="Martin F.M."/>
            <person name="Grigoriev I.V."/>
            <person name="Hibbett D.S."/>
        </authorList>
    </citation>
    <scope>NUCLEOTIDE SEQUENCE [LARGE SCALE GENOMIC DNA]</scope>
    <source>
        <strain evidence="2 3">L-15889</strain>
    </source>
</reference>
<name>A0A165N6L0_9APHY</name>
<proteinExistence type="predicted"/>
<protein>
    <submittedName>
        <fullName evidence="2">Uncharacterized protein</fullName>
    </submittedName>
</protein>
<keyword evidence="3" id="KW-1185">Reference proteome</keyword>
<evidence type="ECO:0000256" key="1">
    <source>
        <dbReference type="SAM" id="Phobius"/>
    </source>
</evidence>
<sequence>MLVVGGLFPASSTGFEPRLDNKRVLAWFLCCTLAFQPITSLINVTRQFQRTHHYHAGLFTLSAPGCNVQAHASSPDLMQGLVQFPVSRIVENAYGSFQAMSLGVHRSASARTSLRKDTSSISFCVY</sequence>
<dbReference type="AlphaFoldDB" id="A0A165N6L0"/>
<gene>
    <name evidence="2" type="ORF">DAEQUDRAFT_449705</name>
</gene>
<organism evidence="2 3">
    <name type="scientific">Daedalea quercina L-15889</name>
    <dbReference type="NCBI Taxonomy" id="1314783"/>
    <lineage>
        <taxon>Eukaryota</taxon>
        <taxon>Fungi</taxon>
        <taxon>Dikarya</taxon>
        <taxon>Basidiomycota</taxon>
        <taxon>Agaricomycotina</taxon>
        <taxon>Agaricomycetes</taxon>
        <taxon>Polyporales</taxon>
        <taxon>Fomitopsis</taxon>
    </lineage>
</organism>
<keyword evidence="1" id="KW-0472">Membrane</keyword>